<accession>A0ABV2AHC3</accession>
<organism evidence="1 2">
    <name type="scientific">Bonamia ostreae</name>
    <dbReference type="NCBI Taxonomy" id="126728"/>
    <lineage>
        <taxon>Eukaryota</taxon>
        <taxon>Sar</taxon>
        <taxon>Rhizaria</taxon>
        <taxon>Endomyxa</taxon>
        <taxon>Ascetosporea</taxon>
        <taxon>Haplosporida</taxon>
        <taxon>Bonamia</taxon>
    </lineage>
</organism>
<keyword evidence="2" id="KW-1185">Reference proteome</keyword>
<gene>
    <name evidence="1" type="ORF">MHBO_000935</name>
</gene>
<dbReference type="Proteomes" id="UP001439008">
    <property type="component" value="Unassembled WGS sequence"/>
</dbReference>
<name>A0ABV2AHC3_9EUKA</name>
<evidence type="ECO:0000313" key="2">
    <source>
        <dbReference type="Proteomes" id="UP001439008"/>
    </source>
</evidence>
<protein>
    <recommendedName>
        <fullName evidence="3">Sesquiterpene synthase</fullName>
    </recommendedName>
</protein>
<evidence type="ECO:0008006" key="3">
    <source>
        <dbReference type="Google" id="ProtNLM"/>
    </source>
</evidence>
<proteinExistence type="predicted"/>
<dbReference type="EMBL" id="JBDODL010000189">
    <property type="protein sequence ID" value="MES1919063.1"/>
    <property type="molecule type" value="Genomic_DNA"/>
</dbReference>
<evidence type="ECO:0000313" key="1">
    <source>
        <dbReference type="EMBL" id="MES1919063.1"/>
    </source>
</evidence>
<sequence>MSASNREKVLNDDFERILENGKPIFMFFAYCKSKCTPVFTTLSYLKHRCLDSEQKQRVSRYLYDAVSRTFLPSDNSNEPLTARFLDEMYFRLMENYSKIFEPFSDDVELGSYENALSRGINLICFLEEIKWKNNVDCDKIMQKVAEVWLRDRIVELGQTAFWTRYTRKCSDFDIHPVLDALKKDYVLLYSN</sequence>
<comment type="caution">
    <text evidence="1">The sequence shown here is derived from an EMBL/GenBank/DDBJ whole genome shotgun (WGS) entry which is preliminary data.</text>
</comment>
<reference evidence="1 2" key="1">
    <citation type="journal article" date="2024" name="BMC Biol.">
        <title>Comparative genomics of Ascetosporea gives new insight into the evolutionary basis for animal parasitism in Rhizaria.</title>
        <authorList>
            <person name="Hiltunen Thoren M."/>
            <person name="Onut-Brannstrom I."/>
            <person name="Alfjorden A."/>
            <person name="Peckova H."/>
            <person name="Swords F."/>
            <person name="Hooper C."/>
            <person name="Holzer A.S."/>
            <person name="Bass D."/>
            <person name="Burki F."/>
        </authorList>
    </citation>
    <scope>NUCLEOTIDE SEQUENCE [LARGE SCALE GENOMIC DNA]</scope>
    <source>
        <strain evidence="1">20-A016</strain>
    </source>
</reference>